<sequence>MFKYSVDSDISMKLLQERHTQELYRLTDSSRDSLREWLPWVDFINSAEDSGKFIQQALQQLAENNGFQAGIWFEDKLAGVIGMHYINWANKETSLGYWLGKDFEGKGIMTKSCKAIVDHCFNELHLNRIEIRAAVQNYKSNAVPERLHFQKEGTVRQAEWLYDYFADHNVYGLIKEDWK</sequence>
<proteinExistence type="predicted"/>
<dbReference type="PROSITE" id="PS51186">
    <property type="entry name" value="GNAT"/>
    <property type="match status" value="1"/>
</dbReference>
<dbReference type="InterPro" id="IPR051908">
    <property type="entry name" value="Ribosomal_N-acetyltransferase"/>
</dbReference>
<evidence type="ECO:0000313" key="2">
    <source>
        <dbReference type="EMBL" id="SDN18974.1"/>
    </source>
</evidence>
<dbReference type="PANTHER" id="PTHR43441:SF12">
    <property type="entry name" value="RIBOSOMAL N-ACETYLTRANSFERASE YDAF-RELATED"/>
    <property type="match status" value="1"/>
</dbReference>
<dbReference type="PANTHER" id="PTHR43441">
    <property type="entry name" value="RIBOSOMAL-PROTEIN-SERINE ACETYLTRANSFERASE"/>
    <property type="match status" value="1"/>
</dbReference>
<dbReference type="SUPFAM" id="SSF55729">
    <property type="entry name" value="Acyl-CoA N-acyltransferases (Nat)"/>
    <property type="match status" value="1"/>
</dbReference>
<keyword evidence="2" id="KW-0808">Transferase</keyword>
<protein>
    <submittedName>
        <fullName evidence="2">Ribosomal-protein-serine acetyltransferase</fullName>
    </submittedName>
</protein>
<dbReference type="Gene3D" id="3.40.630.30">
    <property type="match status" value="1"/>
</dbReference>
<dbReference type="Pfam" id="PF13302">
    <property type="entry name" value="Acetyltransf_3"/>
    <property type="match status" value="1"/>
</dbReference>
<keyword evidence="3" id="KW-1185">Reference proteome</keyword>
<feature type="domain" description="N-acetyltransferase" evidence="1">
    <location>
        <begin position="21"/>
        <end position="167"/>
    </location>
</feature>
<dbReference type="InterPro" id="IPR000182">
    <property type="entry name" value="GNAT_dom"/>
</dbReference>
<dbReference type="EMBL" id="FNIL01000001">
    <property type="protein sequence ID" value="SDN18974.1"/>
    <property type="molecule type" value="Genomic_DNA"/>
</dbReference>
<dbReference type="OrthoDB" id="9784707at2"/>
<accession>A0A1G9ZCH6</accession>
<dbReference type="STRING" id="745820.SAMN04488053_10144"/>
<name>A0A1G9ZCH6_9BACI</name>
<dbReference type="GO" id="GO:0005737">
    <property type="term" value="C:cytoplasm"/>
    <property type="evidence" value="ECO:0007669"/>
    <property type="project" value="TreeGrafter"/>
</dbReference>
<evidence type="ECO:0000259" key="1">
    <source>
        <dbReference type="PROSITE" id="PS51186"/>
    </source>
</evidence>
<dbReference type="GO" id="GO:1990189">
    <property type="term" value="F:protein N-terminal-serine acetyltransferase activity"/>
    <property type="evidence" value="ECO:0007669"/>
    <property type="project" value="TreeGrafter"/>
</dbReference>
<dbReference type="AlphaFoldDB" id="A0A1G9ZCH6"/>
<dbReference type="Proteomes" id="UP000198778">
    <property type="component" value="Unassembled WGS sequence"/>
</dbReference>
<gene>
    <name evidence="2" type="ORF">SAMN04488053_10144</name>
</gene>
<organism evidence="2 3">
    <name type="scientific">Alkalicoccus daliensis</name>
    <dbReference type="NCBI Taxonomy" id="745820"/>
    <lineage>
        <taxon>Bacteria</taxon>
        <taxon>Bacillati</taxon>
        <taxon>Bacillota</taxon>
        <taxon>Bacilli</taxon>
        <taxon>Bacillales</taxon>
        <taxon>Bacillaceae</taxon>
        <taxon>Alkalicoccus</taxon>
    </lineage>
</organism>
<reference evidence="3" key="1">
    <citation type="submission" date="2016-10" db="EMBL/GenBank/DDBJ databases">
        <authorList>
            <person name="Varghese N."/>
            <person name="Submissions S."/>
        </authorList>
    </citation>
    <scope>NUCLEOTIDE SEQUENCE [LARGE SCALE GENOMIC DNA]</scope>
    <source>
        <strain evidence="3">CGMCC 1.10369</strain>
    </source>
</reference>
<evidence type="ECO:0000313" key="3">
    <source>
        <dbReference type="Proteomes" id="UP000198778"/>
    </source>
</evidence>
<dbReference type="GO" id="GO:0008999">
    <property type="term" value="F:protein-N-terminal-alanine acetyltransferase activity"/>
    <property type="evidence" value="ECO:0007669"/>
    <property type="project" value="TreeGrafter"/>
</dbReference>
<dbReference type="RefSeq" id="WP_090839415.1">
    <property type="nucleotide sequence ID" value="NZ_FNIL01000001.1"/>
</dbReference>
<dbReference type="InterPro" id="IPR016181">
    <property type="entry name" value="Acyl_CoA_acyltransferase"/>
</dbReference>